<dbReference type="Proteomes" id="UP000375525">
    <property type="component" value="Unassembled WGS sequence"/>
</dbReference>
<dbReference type="InterPro" id="IPR051260">
    <property type="entry name" value="Diverse_substr_monoxygenases"/>
</dbReference>
<keyword evidence="3" id="KW-0560">Oxidoreductase</keyword>
<dbReference type="InterPro" id="IPR036661">
    <property type="entry name" value="Luciferase-like_sf"/>
</dbReference>
<name>A0A5E7NRX1_PSEFL</name>
<reference evidence="5 6" key="1">
    <citation type="submission" date="2019-09" db="EMBL/GenBank/DDBJ databases">
        <authorList>
            <person name="Chandra G."/>
            <person name="Truman W A."/>
        </authorList>
    </citation>
    <scope>NUCLEOTIDE SEQUENCE [LARGE SCALE GENOMIC DNA]</scope>
    <source>
        <strain evidence="5">PS880</strain>
    </source>
</reference>
<dbReference type="GO" id="GO:0016705">
    <property type="term" value="F:oxidoreductase activity, acting on paired donors, with incorporation or reduction of molecular oxygen"/>
    <property type="evidence" value="ECO:0007669"/>
    <property type="project" value="InterPro"/>
</dbReference>
<accession>A0A5E7NRX1</accession>
<sequence>MHTNAIQSVVEAFSTADPNKVWTPNELADWVGIGGFGPLFVGGPETVADLLQEWVEETDVDGFNLAYALTHETFIDAVELLVPELQKRGCTRPTMRRGPCARSCLGKERGCRIFIRERVIGIWRHCTSKRRKWCLPRRLHYI</sequence>
<evidence type="ECO:0000256" key="3">
    <source>
        <dbReference type="ARBA" id="ARBA00023002"/>
    </source>
</evidence>
<proteinExistence type="predicted"/>
<dbReference type="PANTHER" id="PTHR30011:SF16">
    <property type="entry name" value="C2H2 FINGER DOMAIN TRANSCRIPTION FACTOR (EUROFUNG)-RELATED"/>
    <property type="match status" value="1"/>
</dbReference>
<keyword evidence="1" id="KW-0285">Flavoprotein</keyword>
<evidence type="ECO:0000313" key="6">
    <source>
        <dbReference type="Proteomes" id="UP000375525"/>
    </source>
</evidence>
<keyword evidence="2" id="KW-0288">FMN</keyword>
<dbReference type="GO" id="GO:0004497">
    <property type="term" value="F:monooxygenase activity"/>
    <property type="evidence" value="ECO:0007669"/>
    <property type="project" value="UniProtKB-KW"/>
</dbReference>
<keyword evidence="4" id="KW-0503">Monooxygenase</keyword>
<evidence type="ECO:0000256" key="4">
    <source>
        <dbReference type="ARBA" id="ARBA00023033"/>
    </source>
</evidence>
<dbReference type="Gene3D" id="3.20.20.30">
    <property type="entry name" value="Luciferase-like domain"/>
    <property type="match status" value="1"/>
</dbReference>
<dbReference type="EMBL" id="CABVIH010000027">
    <property type="protein sequence ID" value="VVP40142.1"/>
    <property type="molecule type" value="Genomic_DNA"/>
</dbReference>
<gene>
    <name evidence="5" type="ORF">PS880_04798</name>
</gene>
<dbReference type="SUPFAM" id="SSF51679">
    <property type="entry name" value="Bacterial luciferase-like"/>
    <property type="match status" value="1"/>
</dbReference>
<dbReference type="PANTHER" id="PTHR30011">
    <property type="entry name" value="ALKANESULFONATE MONOOXYGENASE-RELATED"/>
    <property type="match status" value="1"/>
</dbReference>
<protein>
    <submittedName>
        <fullName evidence="5">Uncharacterized protein</fullName>
    </submittedName>
</protein>
<evidence type="ECO:0000256" key="2">
    <source>
        <dbReference type="ARBA" id="ARBA00022643"/>
    </source>
</evidence>
<evidence type="ECO:0000313" key="5">
    <source>
        <dbReference type="EMBL" id="VVP40142.1"/>
    </source>
</evidence>
<dbReference type="AlphaFoldDB" id="A0A5E7NRX1"/>
<organism evidence="5 6">
    <name type="scientific">Pseudomonas fluorescens</name>
    <dbReference type="NCBI Taxonomy" id="294"/>
    <lineage>
        <taxon>Bacteria</taxon>
        <taxon>Pseudomonadati</taxon>
        <taxon>Pseudomonadota</taxon>
        <taxon>Gammaproteobacteria</taxon>
        <taxon>Pseudomonadales</taxon>
        <taxon>Pseudomonadaceae</taxon>
        <taxon>Pseudomonas</taxon>
    </lineage>
</organism>
<evidence type="ECO:0000256" key="1">
    <source>
        <dbReference type="ARBA" id="ARBA00022630"/>
    </source>
</evidence>